<sequence length="50" mass="5633">MAKAEGMRSFTAHQFSSARSNMIISDYSLQQAEVSKMHPSQQVSKRTMGR</sequence>
<evidence type="ECO:0000313" key="1">
    <source>
        <dbReference type="EMBL" id="OMP09879.1"/>
    </source>
</evidence>
<reference evidence="1 2" key="1">
    <citation type="submission" date="2013-09" db="EMBL/GenBank/DDBJ databases">
        <title>Corchorus capsularis genome sequencing.</title>
        <authorList>
            <person name="Alam M."/>
            <person name="Haque M.S."/>
            <person name="Islam M.S."/>
            <person name="Emdad E.M."/>
            <person name="Islam M.M."/>
            <person name="Ahmed B."/>
            <person name="Halim A."/>
            <person name="Hossen Q.M.M."/>
            <person name="Hossain M.Z."/>
            <person name="Ahmed R."/>
            <person name="Khan M.M."/>
            <person name="Islam R."/>
            <person name="Rashid M.M."/>
            <person name="Khan S.A."/>
            <person name="Rahman M.S."/>
            <person name="Alam M."/>
        </authorList>
    </citation>
    <scope>NUCLEOTIDE SEQUENCE [LARGE SCALE GENOMIC DNA]</scope>
    <source>
        <strain evidence="2">cv. CVL-1</strain>
        <tissue evidence="1">Whole seedling</tissue>
    </source>
</reference>
<gene>
    <name evidence="1" type="ORF">CCACVL1_01027</name>
</gene>
<organism evidence="1 2">
    <name type="scientific">Corchorus capsularis</name>
    <name type="common">Jute</name>
    <dbReference type="NCBI Taxonomy" id="210143"/>
    <lineage>
        <taxon>Eukaryota</taxon>
        <taxon>Viridiplantae</taxon>
        <taxon>Streptophyta</taxon>
        <taxon>Embryophyta</taxon>
        <taxon>Tracheophyta</taxon>
        <taxon>Spermatophyta</taxon>
        <taxon>Magnoliopsida</taxon>
        <taxon>eudicotyledons</taxon>
        <taxon>Gunneridae</taxon>
        <taxon>Pentapetalae</taxon>
        <taxon>rosids</taxon>
        <taxon>malvids</taxon>
        <taxon>Malvales</taxon>
        <taxon>Malvaceae</taxon>
        <taxon>Grewioideae</taxon>
        <taxon>Apeibeae</taxon>
        <taxon>Corchorus</taxon>
    </lineage>
</organism>
<protein>
    <submittedName>
        <fullName evidence="1">Uncharacterized protein</fullName>
    </submittedName>
</protein>
<dbReference type="Gramene" id="OMP09879">
    <property type="protein sequence ID" value="OMP09879"/>
    <property type="gene ID" value="CCACVL1_01027"/>
</dbReference>
<comment type="caution">
    <text evidence="1">The sequence shown here is derived from an EMBL/GenBank/DDBJ whole genome shotgun (WGS) entry which is preliminary data.</text>
</comment>
<keyword evidence="2" id="KW-1185">Reference proteome</keyword>
<dbReference type="AlphaFoldDB" id="A0A1R3KS55"/>
<name>A0A1R3KS55_COCAP</name>
<proteinExistence type="predicted"/>
<evidence type="ECO:0000313" key="2">
    <source>
        <dbReference type="Proteomes" id="UP000188268"/>
    </source>
</evidence>
<dbReference type="EMBL" id="AWWV01002906">
    <property type="protein sequence ID" value="OMP09879.1"/>
    <property type="molecule type" value="Genomic_DNA"/>
</dbReference>
<accession>A0A1R3KS55</accession>
<dbReference type="Proteomes" id="UP000188268">
    <property type="component" value="Unassembled WGS sequence"/>
</dbReference>